<name>A0AAE0UQD5_9TELE</name>
<protein>
    <submittedName>
        <fullName evidence="3">Uncharacterized protein</fullName>
    </submittedName>
</protein>
<dbReference type="Gene3D" id="3.80.10.10">
    <property type="entry name" value="Ribonuclease Inhibitor"/>
    <property type="match status" value="1"/>
</dbReference>
<evidence type="ECO:0000313" key="3">
    <source>
        <dbReference type="EMBL" id="KAK3515998.1"/>
    </source>
</evidence>
<evidence type="ECO:0000256" key="2">
    <source>
        <dbReference type="ARBA" id="ARBA00022737"/>
    </source>
</evidence>
<dbReference type="SUPFAM" id="SSF52047">
    <property type="entry name" value="RNI-like"/>
    <property type="match status" value="1"/>
</dbReference>
<dbReference type="Proteomes" id="UP001274896">
    <property type="component" value="Unassembled WGS sequence"/>
</dbReference>
<dbReference type="EMBL" id="JAUCMX010000019">
    <property type="protein sequence ID" value="KAK3515998.1"/>
    <property type="molecule type" value="Genomic_DNA"/>
</dbReference>
<keyword evidence="2" id="KW-0677">Repeat</keyword>
<accession>A0AAE0UQD5</accession>
<dbReference type="InterPro" id="IPR032675">
    <property type="entry name" value="LRR_dom_sf"/>
</dbReference>
<dbReference type="InterPro" id="IPR051261">
    <property type="entry name" value="NLR"/>
</dbReference>
<keyword evidence="1" id="KW-0433">Leucine-rich repeat</keyword>
<organism evidence="3 4">
    <name type="scientific">Hemibagrus guttatus</name>
    <dbReference type="NCBI Taxonomy" id="175788"/>
    <lineage>
        <taxon>Eukaryota</taxon>
        <taxon>Metazoa</taxon>
        <taxon>Chordata</taxon>
        <taxon>Craniata</taxon>
        <taxon>Vertebrata</taxon>
        <taxon>Euteleostomi</taxon>
        <taxon>Actinopterygii</taxon>
        <taxon>Neopterygii</taxon>
        <taxon>Teleostei</taxon>
        <taxon>Ostariophysi</taxon>
        <taxon>Siluriformes</taxon>
        <taxon>Bagridae</taxon>
        <taxon>Hemibagrus</taxon>
    </lineage>
</organism>
<evidence type="ECO:0000256" key="1">
    <source>
        <dbReference type="ARBA" id="ARBA00022614"/>
    </source>
</evidence>
<keyword evidence="4" id="KW-1185">Reference proteome</keyword>
<comment type="caution">
    <text evidence="3">The sequence shown here is derived from an EMBL/GenBank/DDBJ whole genome shotgun (WGS) entry which is preliminary data.</text>
</comment>
<dbReference type="AlphaFoldDB" id="A0AAE0UQD5"/>
<sequence length="147" mass="15738">MGPAKVTVLLELRRAITGHLLTCTEVVSGRTVCKAQPGLVILGGLGRLGSVGMGSSLGDSIMWDCSITNEGCVALASALRTNSSHLRELNLNNNKTGKSGMKQLSEILNSPHCKLETLQGRHSESSLSTYPYLLHPQHLHPLASYPH</sequence>
<reference evidence="3" key="1">
    <citation type="submission" date="2023-06" db="EMBL/GenBank/DDBJ databases">
        <title>Male Hemibagrus guttatus genome.</title>
        <authorList>
            <person name="Bian C."/>
        </authorList>
    </citation>
    <scope>NUCLEOTIDE SEQUENCE</scope>
    <source>
        <strain evidence="3">Male_cb2023</strain>
        <tissue evidence="3">Muscle</tissue>
    </source>
</reference>
<dbReference type="SMART" id="SM00368">
    <property type="entry name" value="LRR_RI"/>
    <property type="match status" value="2"/>
</dbReference>
<gene>
    <name evidence="3" type="ORF">QTP70_000708</name>
</gene>
<proteinExistence type="predicted"/>
<dbReference type="PANTHER" id="PTHR24106">
    <property type="entry name" value="NACHT, LRR AND CARD DOMAINS-CONTAINING"/>
    <property type="match status" value="1"/>
</dbReference>
<evidence type="ECO:0000313" key="4">
    <source>
        <dbReference type="Proteomes" id="UP001274896"/>
    </source>
</evidence>